<dbReference type="AlphaFoldDB" id="A0DUI5"/>
<dbReference type="GeneID" id="5039884"/>
<dbReference type="RefSeq" id="XP_001454099.1">
    <property type="nucleotide sequence ID" value="XM_001454062.1"/>
</dbReference>
<dbReference type="OMA" id="MIKPRMC"/>
<dbReference type="KEGG" id="ptm:GSPATT00020374001"/>
<gene>
    <name evidence="1" type="ORF">GSPATT00020374001</name>
</gene>
<accession>A0DUI5</accession>
<organism evidence="1 2">
    <name type="scientific">Paramecium tetraurelia</name>
    <dbReference type="NCBI Taxonomy" id="5888"/>
    <lineage>
        <taxon>Eukaryota</taxon>
        <taxon>Sar</taxon>
        <taxon>Alveolata</taxon>
        <taxon>Ciliophora</taxon>
        <taxon>Intramacronucleata</taxon>
        <taxon>Oligohymenophorea</taxon>
        <taxon>Peniculida</taxon>
        <taxon>Parameciidae</taxon>
        <taxon>Paramecium</taxon>
    </lineage>
</organism>
<dbReference type="HOGENOM" id="CLU_2282905_0_0_1"/>
<proteinExistence type="predicted"/>
<sequence length="102" mass="12141">MIKPRMCHLSYKPVESLKFRTLDFVLLELEKINFSVKRNQMAEKFNNEQEIRTPTFKTHLNQNQSAVKEIANDIQAITPKRLIKSKRNYQARRKVSLRNPKI</sequence>
<dbReference type="InParanoid" id="A0DUI5"/>
<keyword evidence="2" id="KW-1185">Reference proteome</keyword>
<evidence type="ECO:0000313" key="2">
    <source>
        <dbReference type="Proteomes" id="UP000000600"/>
    </source>
</evidence>
<dbReference type="OrthoDB" id="308061at2759"/>
<reference evidence="1 2" key="1">
    <citation type="journal article" date="2006" name="Nature">
        <title>Global trends of whole-genome duplications revealed by the ciliate Paramecium tetraurelia.</title>
        <authorList>
            <consortium name="Genoscope"/>
            <person name="Aury J.-M."/>
            <person name="Jaillon O."/>
            <person name="Duret L."/>
            <person name="Noel B."/>
            <person name="Jubin C."/>
            <person name="Porcel B.M."/>
            <person name="Segurens B."/>
            <person name="Daubin V."/>
            <person name="Anthouard V."/>
            <person name="Aiach N."/>
            <person name="Arnaiz O."/>
            <person name="Billaut A."/>
            <person name="Beisson J."/>
            <person name="Blanc I."/>
            <person name="Bouhouche K."/>
            <person name="Camara F."/>
            <person name="Duharcourt S."/>
            <person name="Guigo R."/>
            <person name="Gogendeau D."/>
            <person name="Katinka M."/>
            <person name="Keller A.-M."/>
            <person name="Kissmehl R."/>
            <person name="Klotz C."/>
            <person name="Koll F."/>
            <person name="Le Moue A."/>
            <person name="Lepere C."/>
            <person name="Malinsky S."/>
            <person name="Nowacki M."/>
            <person name="Nowak J.K."/>
            <person name="Plattner H."/>
            <person name="Poulain J."/>
            <person name="Ruiz F."/>
            <person name="Serrano V."/>
            <person name="Zagulski M."/>
            <person name="Dessen P."/>
            <person name="Betermier M."/>
            <person name="Weissenbach J."/>
            <person name="Scarpelli C."/>
            <person name="Schachter V."/>
            <person name="Sperling L."/>
            <person name="Meyer E."/>
            <person name="Cohen J."/>
            <person name="Wincker P."/>
        </authorList>
    </citation>
    <scope>NUCLEOTIDE SEQUENCE [LARGE SCALE GENOMIC DNA]</scope>
    <source>
        <strain evidence="1 2">Stock d4-2</strain>
    </source>
</reference>
<name>A0DUI5_PARTE</name>
<protein>
    <submittedName>
        <fullName evidence="1">Uncharacterized protein</fullName>
    </submittedName>
</protein>
<dbReference type="EMBL" id="CT868585">
    <property type="protein sequence ID" value="CAK86702.1"/>
    <property type="molecule type" value="Genomic_DNA"/>
</dbReference>
<dbReference type="Proteomes" id="UP000000600">
    <property type="component" value="Unassembled WGS sequence"/>
</dbReference>
<evidence type="ECO:0000313" key="1">
    <source>
        <dbReference type="EMBL" id="CAK86702.1"/>
    </source>
</evidence>